<organism evidence="3 4">
    <name type="scientific">Candidatus Falkowbacteria bacterium CG23_combo_of_CG06-09_8_20_14_all_49_15</name>
    <dbReference type="NCBI Taxonomy" id="1974572"/>
    <lineage>
        <taxon>Bacteria</taxon>
        <taxon>Candidatus Falkowiibacteriota</taxon>
    </lineage>
</organism>
<feature type="compositionally biased region" description="Polar residues" evidence="1">
    <location>
        <begin position="96"/>
        <end position="105"/>
    </location>
</feature>
<keyword evidence="2" id="KW-0812">Transmembrane</keyword>
<evidence type="ECO:0000313" key="3">
    <source>
        <dbReference type="EMBL" id="PIP34143.1"/>
    </source>
</evidence>
<evidence type="ECO:0008006" key="5">
    <source>
        <dbReference type="Google" id="ProtNLM"/>
    </source>
</evidence>
<feature type="compositionally biased region" description="Basic and acidic residues" evidence="1">
    <location>
        <begin position="84"/>
        <end position="95"/>
    </location>
</feature>
<feature type="transmembrane region" description="Helical" evidence="2">
    <location>
        <begin position="49"/>
        <end position="68"/>
    </location>
</feature>
<accession>A0A2G9ZLS9</accession>
<evidence type="ECO:0000256" key="2">
    <source>
        <dbReference type="SAM" id="Phobius"/>
    </source>
</evidence>
<dbReference type="AlphaFoldDB" id="A0A2G9ZLS9"/>
<name>A0A2G9ZLS9_9BACT</name>
<dbReference type="EMBL" id="PCSD01000008">
    <property type="protein sequence ID" value="PIP34143.1"/>
    <property type="molecule type" value="Genomic_DNA"/>
</dbReference>
<reference evidence="3 4" key="1">
    <citation type="submission" date="2017-09" db="EMBL/GenBank/DDBJ databases">
        <title>Depth-based differentiation of microbial function through sediment-hosted aquifers and enrichment of novel symbionts in the deep terrestrial subsurface.</title>
        <authorList>
            <person name="Probst A.J."/>
            <person name="Ladd B."/>
            <person name="Jarett J.K."/>
            <person name="Geller-Mcgrath D.E."/>
            <person name="Sieber C.M."/>
            <person name="Emerson J.B."/>
            <person name="Anantharaman K."/>
            <person name="Thomas B.C."/>
            <person name="Malmstrom R."/>
            <person name="Stieglmeier M."/>
            <person name="Klingl A."/>
            <person name="Woyke T."/>
            <person name="Ryan C.M."/>
            <person name="Banfield J.F."/>
        </authorList>
    </citation>
    <scope>NUCLEOTIDE SEQUENCE [LARGE SCALE GENOMIC DNA]</scope>
    <source>
        <strain evidence="3">CG23_combo_of_CG06-09_8_20_14_all_49_15</strain>
    </source>
</reference>
<protein>
    <recommendedName>
        <fullName evidence="5">AtpZ/AtpI family protein</fullName>
    </recommendedName>
</protein>
<gene>
    <name evidence="3" type="ORF">COX22_00520</name>
</gene>
<dbReference type="Proteomes" id="UP000230729">
    <property type="component" value="Unassembled WGS sequence"/>
</dbReference>
<evidence type="ECO:0000313" key="4">
    <source>
        <dbReference type="Proteomes" id="UP000230729"/>
    </source>
</evidence>
<keyword evidence="2" id="KW-0472">Membrane</keyword>
<sequence>MSSENNNQTEELWRQGFLLFARCSAWIVGPVLIGWLIGQWADAKYNWTPWGTVAAIGFMFIISMVGLIREAGRAYKKALSAAGEKSDAKNSRERGQASSNNQSDG</sequence>
<feature type="region of interest" description="Disordered" evidence="1">
    <location>
        <begin position="81"/>
        <end position="105"/>
    </location>
</feature>
<proteinExistence type="predicted"/>
<keyword evidence="2" id="KW-1133">Transmembrane helix</keyword>
<feature type="transmembrane region" description="Helical" evidence="2">
    <location>
        <begin position="12"/>
        <end position="37"/>
    </location>
</feature>
<evidence type="ECO:0000256" key="1">
    <source>
        <dbReference type="SAM" id="MobiDB-lite"/>
    </source>
</evidence>
<comment type="caution">
    <text evidence="3">The sequence shown here is derived from an EMBL/GenBank/DDBJ whole genome shotgun (WGS) entry which is preliminary data.</text>
</comment>